<organism evidence="2 3">
    <name type="scientific">Halococcus dombrowskii</name>
    <dbReference type="NCBI Taxonomy" id="179637"/>
    <lineage>
        <taxon>Archaea</taxon>
        <taxon>Methanobacteriati</taxon>
        <taxon>Methanobacteriota</taxon>
        <taxon>Stenosarchaea group</taxon>
        <taxon>Halobacteria</taxon>
        <taxon>Halobacteriales</taxon>
        <taxon>Halococcaceae</taxon>
        <taxon>Halococcus</taxon>
    </lineage>
</organism>
<sequence length="65" mass="7565">MVLTVSTDPLGARFFLAPFDEWVATFRIDRDRYLIEADYFPEGIPDGQQDHRRSRRPIAGVRAVR</sequence>
<dbReference type="EMBL" id="BAAADN010000001">
    <property type="protein sequence ID" value="GAA0448903.1"/>
    <property type="molecule type" value="Genomic_DNA"/>
</dbReference>
<comment type="caution">
    <text evidence="2">The sequence shown here is derived from an EMBL/GenBank/DDBJ whole genome shotgun (WGS) entry which is preliminary data.</text>
</comment>
<dbReference type="AlphaFoldDB" id="A0AAV3SB93"/>
<feature type="region of interest" description="Disordered" evidence="1">
    <location>
        <begin position="43"/>
        <end position="65"/>
    </location>
</feature>
<evidence type="ECO:0000313" key="2">
    <source>
        <dbReference type="EMBL" id="GAA0448903.1"/>
    </source>
</evidence>
<proteinExistence type="predicted"/>
<evidence type="ECO:0000256" key="1">
    <source>
        <dbReference type="SAM" id="MobiDB-lite"/>
    </source>
</evidence>
<name>A0AAV3SB93_HALDO</name>
<gene>
    <name evidence="2" type="ORF">GCM10008985_00270</name>
</gene>
<reference evidence="2" key="2">
    <citation type="submission" date="2023-12" db="EMBL/GenBank/DDBJ databases">
        <authorList>
            <person name="Sun Q."/>
            <person name="Inoue M."/>
        </authorList>
    </citation>
    <scope>NUCLEOTIDE SEQUENCE</scope>
    <source>
        <strain evidence="2">JCM 12289</strain>
    </source>
</reference>
<accession>A0AAV3SB93</accession>
<evidence type="ECO:0000313" key="3">
    <source>
        <dbReference type="Proteomes" id="UP001500962"/>
    </source>
</evidence>
<dbReference type="Proteomes" id="UP001500962">
    <property type="component" value="Unassembled WGS sequence"/>
</dbReference>
<reference evidence="2" key="1">
    <citation type="journal article" date="2014" name="Int. J. Syst. Evol. Microbiol.">
        <title>Complete genome sequence of Corynebacterium casei LMG S-19264T (=DSM 44701T), isolated from a smear-ripened cheese.</title>
        <authorList>
            <consortium name="US DOE Joint Genome Institute (JGI-PGF)"/>
            <person name="Walter F."/>
            <person name="Albersmeier A."/>
            <person name="Kalinowski J."/>
            <person name="Ruckert C."/>
        </authorList>
    </citation>
    <scope>NUCLEOTIDE SEQUENCE</scope>
    <source>
        <strain evidence="2">JCM 12289</strain>
    </source>
</reference>
<protein>
    <submittedName>
        <fullName evidence="2">Uncharacterized protein</fullName>
    </submittedName>
</protein>